<dbReference type="EMBL" id="CM001403">
    <property type="protein sequence ID" value="EHQ27872.1"/>
    <property type="molecule type" value="Genomic_DNA"/>
</dbReference>
<dbReference type="STRING" id="714943.Mucpa_3774"/>
<evidence type="ECO:0000313" key="2">
    <source>
        <dbReference type="Proteomes" id="UP000002774"/>
    </source>
</evidence>
<dbReference type="Proteomes" id="UP000002774">
    <property type="component" value="Chromosome"/>
</dbReference>
<evidence type="ECO:0000313" key="1">
    <source>
        <dbReference type="EMBL" id="EHQ27872.1"/>
    </source>
</evidence>
<name>H1Y292_9SPHI</name>
<proteinExistence type="predicted"/>
<reference evidence="1" key="1">
    <citation type="submission" date="2011-09" db="EMBL/GenBank/DDBJ databases">
        <title>The permanent draft genome of Mucilaginibacter paludis DSM 18603.</title>
        <authorList>
            <consortium name="US DOE Joint Genome Institute (JGI-PGF)"/>
            <person name="Lucas S."/>
            <person name="Han J."/>
            <person name="Lapidus A."/>
            <person name="Bruce D."/>
            <person name="Goodwin L."/>
            <person name="Pitluck S."/>
            <person name="Peters L."/>
            <person name="Kyrpides N."/>
            <person name="Mavromatis K."/>
            <person name="Ivanova N."/>
            <person name="Mikhailova N."/>
            <person name="Held B."/>
            <person name="Detter J.C."/>
            <person name="Tapia R."/>
            <person name="Han C."/>
            <person name="Land M."/>
            <person name="Hauser L."/>
            <person name="Markowitz V."/>
            <person name="Cheng J.-F."/>
            <person name="Hugenholtz P."/>
            <person name="Woyke T."/>
            <person name="Wu D."/>
            <person name="Tindall B."/>
            <person name="Brambilla E."/>
            <person name="Klenk H.-P."/>
            <person name="Eisen J.A."/>
        </authorList>
    </citation>
    <scope>NUCLEOTIDE SEQUENCE [LARGE SCALE GENOMIC DNA]</scope>
    <source>
        <strain evidence="1">DSM 18603</strain>
    </source>
</reference>
<organism evidence="1 2">
    <name type="scientific">Mucilaginibacter paludis DSM 18603</name>
    <dbReference type="NCBI Taxonomy" id="714943"/>
    <lineage>
        <taxon>Bacteria</taxon>
        <taxon>Pseudomonadati</taxon>
        <taxon>Bacteroidota</taxon>
        <taxon>Sphingobacteriia</taxon>
        <taxon>Sphingobacteriales</taxon>
        <taxon>Sphingobacteriaceae</taxon>
        <taxon>Mucilaginibacter</taxon>
    </lineage>
</organism>
<accession>H1Y292</accession>
<keyword evidence="2" id="KW-1185">Reference proteome</keyword>
<dbReference type="HOGENOM" id="CLU_3218803_0_0_10"/>
<sequence length="44" mass="5000">MAKVSLMLQFSSLDVAIPPPNTNNRLYTIFMRNIKAPVGYNFIL</sequence>
<gene>
    <name evidence="1" type="ORF">Mucpa_3774</name>
</gene>
<protein>
    <submittedName>
        <fullName evidence="1">Uncharacterized protein</fullName>
    </submittedName>
</protein>
<dbReference type="AlphaFoldDB" id="H1Y292"/>